<dbReference type="InParanoid" id="A0A1Y2DID0"/>
<gene>
    <name evidence="1" type="ORF">BCR38DRAFT_413414</name>
</gene>
<dbReference type="RefSeq" id="XP_040711482.1">
    <property type="nucleotide sequence ID" value="XM_040858830.1"/>
</dbReference>
<evidence type="ECO:0000313" key="1">
    <source>
        <dbReference type="EMBL" id="ORY58565.1"/>
    </source>
</evidence>
<dbReference type="Proteomes" id="UP000193689">
    <property type="component" value="Unassembled WGS sequence"/>
</dbReference>
<name>A0A1Y2DID0_9PEZI</name>
<reference evidence="1 2" key="1">
    <citation type="submission" date="2016-07" db="EMBL/GenBank/DDBJ databases">
        <title>Pervasive Adenine N6-methylation of Active Genes in Fungi.</title>
        <authorList>
            <consortium name="DOE Joint Genome Institute"/>
            <person name="Mondo S.J."/>
            <person name="Dannebaum R.O."/>
            <person name="Kuo R.C."/>
            <person name="Labutti K."/>
            <person name="Haridas S."/>
            <person name="Kuo A."/>
            <person name="Salamov A."/>
            <person name="Ahrendt S.R."/>
            <person name="Lipzen A."/>
            <person name="Sullivan W."/>
            <person name="Andreopoulos W.B."/>
            <person name="Clum A."/>
            <person name="Lindquist E."/>
            <person name="Daum C."/>
            <person name="Ramamoorthy G.K."/>
            <person name="Gryganskyi A."/>
            <person name="Culley D."/>
            <person name="Magnuson J.K."/>
            <person name="James T.Y."/>
            <person name="O'Malley M.A."/>
            <person name="Stajich J.E."/>
            <person name="Spatafora J.W."/>
            <person name="Visel A."/>
            <person name="Grigoriev I.V."/>
        </authorList>
    </citation>
    <scope>NUCLEOTIDE SEQUENCE [LARGE SCALE GENOMIC DNA]</scope>
    <source>
        <strain evidence="1 2">CBS 129021</strain>
    </source>
</reference>
<accession>A0A1Y2DID0</accession>
<keyword evidence="2" id="KW-1185">Reference proteome</keyword>
<organism evidence="1 2">
    <name type="scientific">Pseudomassariella vexata</name>
    <dbReference type="NCBI Taxonomy" id="1141098"/>
    <lineage>
        <taxon>Eukaryota</taxon>
        <taxon>Fungi</taxon>
        <taxon>Dikarya</taxon>
        <taxon>Ascomycota</taxon>
        <taxon>Pezizomycotina</taxon>
        <taxon>Sordariomycetes</taxon>
        <taxon>Xylariomycetidae</taxon>
        <taxon>Amphisphaeriales</taxon>
        <taxon>Pseudomassariaceae</taxon>
        <taxon>Pseudomassariella</taxon>
    </lineage>
</organism>
<dbReference type="EMBL" id="MCFJ01000016">
    <property type="protein sequence ID" value="ORY58565.1"/>
    <property type="molecule type" value="Genomic_DNA"/>
</dbReference>
<comment type="caution">
    <text evidence="1">The sequence shown here is derived from an EMBL/GenBank/DDBJ whole genome shotgun (WGS) entry which is preliminary data.</text>
</comment>
<dbReference type="GeneID" id="63775042"/>
<dbReference type="AlphaFoldDB" id="A0A1Y2DID0"/>
<protein>
    <submittedName>
        <fullName evidence="1">Uncharacterized protein</fullName>
    </submittedName>
</protein>
<proteinExistence type="predicted"/>
<evidence type="ECO:0000313" key="2">
    <source>
        <dbReference type="Proteomes" id="UP000193689"/>
    </source>
</evidence>
<sequence length="183" mass="20805">MWQAQPQPPPPHADILLRLAFTGKRRLSHHPRTRGEYLACWKQRYSGPVHISASTCRRHCPSVYCASFVYSNSNARQNRLWYWRKMRMRLTFWSEAEEKHGSKRRAVVLAARGRRKKGAGLAVGLGTAERCYACLEEAGPDTVRMPSDAELAAVGTLVRQRHKAKCTCVAVDAVYLLHEKETT</sequence>